<name>A0A4U9T602_SERFO</name>
<feature type="transmembrane region" description="Helical" evidence="1">
    <location>
        <begin position="6"/>
        <end position="22"/>
    </location>
</feature>
<protein>
    <submittedName>
        <fullName evidence="2">Uncharacterized protein</fullName>
    </submittedName>
</protein>
<evidence type="ECO:0000313" key="2">
    <source>
        <dbReference type="EMBL" id="VTR14830.1"/>
    </source>
</evidence>
<reference evidence="2" key="1">
    <citation type="submission" date="2019-05" db="EMBL/GenBank/DDBJ databases">
        <authorList>
            <consortium name="Pathogen Informatics"/>
        </authorList>
    </citation>
    <scope>NUCLEOTIDE SEQUENCE [LARGE SCALE GENOMIC DNA]</scope>
    <source>
        <strain evidence="2">NCTC12965</strain>
    </source>
</reference>
<keyword evidence="1" id="KW-0472">Membrane</keyword>
<dbReference type="EMBL" id="CABEEZ010000007">
    <property type="protein sequence ID" value="VTR14830.1"/>
    <property type="molecule type" value="Genomic_DNA"/>
</dbReference>
<accession>A0A4U9T602</accession>
<dbReference type="AlphaFoldDB" id="A0A4U9T602"/>
<keyword evidence="1" id="KW-0812">Transmembrane</keyword>
<sequence length="123" mass="14035">MIALLYSILILAGFIGVITSYRKSKRLQRLSHIDLTTNNNTLSEKLNGYTYGIALNNLWKDFYRHIKGETRAVTLQHISIFFAALVAGVVINENYIKGTCRIFITCACRYYTLYFVLTEQKGG</sequence>
<evidence type="ECO:0000256" key="1">
    <source>
        <dbReference type="SAM" id="Phobius"/>
    </source>
</evidence>
<feature type="transmembrane region" description="Helical" evidence="1">
    <location>
        <begin position="72"/>
        <end position="91"/>
    </location>
</feature>
<gene>
    <name evidence="2" type="ORF">NCTC12965_00054</name>
</gene>
<organism evidence="2">
    <name type="scientific">Serratia fonticola</name>
    <dbReference type="NCBI Taxonomy" id="47917"/>
    <lineage>
        <taxon>Bacteria</taxon>
        <taxon>Pseudomonadati</taxon>
        <taxon>Pseudomonadota</taxon>
        <taxon>Gammaproteobacteria</taxon>
        <taxon>Enterobacterales</taxon>
        <taxon>Yersiniaceae</taxon>
        <taxon>Serratia</taxon>
    </lineage>
</organism>
<keyword evidence="1" id="KW-1133">Transmembrane helix</keyword>
<proteinExistence type="predicted"/>